<comment type="caution">
    <text evidence="4">The sequence shown here is derived from an EMBL/GenBank/DDBJ whole genome shotgun (WGS) entry which is preliminary data.</text>
</comment>
<organism evidence="4 5">
    <name type="scientific">Rhynchosporium graminicola</name>
    <dbReference type="NCBI Taxonomy" id="2792576"/>
    <lineage>
        <taxon>Eukaryota</taxon>
        <taxon>Fungi</taxon>
        <taxon>Dikarya</taxon>
        <taxon>Ascomycota</taxon>
        <taxon>Pezizomycotina</taxon>
        <taxon>Leotiomycetes</taxon>
        <taxon>Helotiales</taxon>
        <taxon>Ploettnerulaceae</taxon>
        <taxon>Rhynchosporium</taxon>
    </lineage>
</organism>
<gene>
    <name evidence="4" type="ORF">RCO7_09920</name>
</gene>
<dbReference type="GO" id="GO:0031991">
    <property type="term" value="P:regulation of actomyosin contractile ring contraction"/>
    <property type="evidence" value="ECO:0007669"/>
    <property type="project" value="TreeGrafter"/>
</dbReference>
<dbReference type="InterPro" id="IPR035899">
    <property type="entry name" value="DBL_dom_sf"/>
</dbReference>
<feature type="compositionally biased region" description="Polar residues" evidence="2">
    <location>
        <begin position="1231"/>
        <end position="1241"/>
    </location>
</feature>
<dbReference type="Proteomes" id="UP000178129">
    <property type="component" value="Unassembled WGS sequence"/>
</dbReference>
<dbReference type="GO" id="GO:0005737">
    <property type="term" value="C:cytoplasm"/>
    <property type="evidence" value="ECO:0007669"/>
    <property type="project" value="TreeGrafter"/>
</dbReference>
<feature type="region of interest" description="Disordered" evidence="2">
    <location>
        <begin position="816"/>
        <end position="860"/>
    </location>
</feature>
<feature type="compositionally biased region" description="Polar residues" evidence="2">
    <location>
        <begin position="837"/>
        <end position="856"/>
    </location>
</feature>
<dbReference type="Gene3D" id="1.20.900.10">
    <property type="entry name" value="Dbl homology (DH) domain"/>
    <property type="match status" value="1"/>
</dbReference>
<name>A0A1E1LL17_9HELO</name>
<accession>A0A1E1LL17</accession>
<proteinExistence type="predicted"/>
<feature type="compositionally biased region" description="Basic and acidic residues" evidence="2">
    <location>
        <begin position="1145"/>
        <end position="1170"/>
    </location>
</feature>
<protein>
    <submittedName>
        <fullName evidence="4">Related to Rho guanyl nucleotide exchange factor</fullName>
    </submittedName>
</protein>
<feature type="region of interest" description="Disordered" evidence="2">
    <location>
        <begin position="1308"/>
        <end position="1355"/>
    </location>
</feature>
<evidence type="ECO:0000256" key="1">
    <source>
        <dbReference type="SAM" id="Coils"/>
    </source>
</evidence>
<keyword evidence="5" id="KW-1185">Reference proteome</keyword>
<dbReference type="SUPFAM" id="SSF48065">
    <property type="entry name" value="DBL homology domain (DH-domain)"/>
    <property type="match status" value="1"/>
</dbReference>
<dbReference type="GO" id="GO:0005085">
    <property type="term" value="F:guanyl-nucleotide exchange factor activity"/>
    <property type="evidence" value="ECO:0007669"/>
    <property type="project" value="InterPro"/>
</dbReference>
<dbReference type="SMART" id="SM00325">
    <property type="entry name" value="RhoGEF"/>
    <property type="match status" value="1"/>
</dbReference>
<dbReference type="Pfam" id="PF00621">
    <property type="entry name" value="RhoGEF"/>
    <property type="match status" value="1"/>
</dbReference>
<dbReference type="PANTHER" id="PTHR22834">
    <property type="entry name" value="NUCLEAR FUSION PROTEIN FUS2"/>
    <property type="match status" value="1"/>
</dbReference>
<feature type="domain" description="DH" evidence="3">
    <location>
        <begin position="248"/>
        <end position="457"/>
    </location>
</feature>
<dbReference type="InterPro" id="IPR051492">
    <property type="entry name" value="Dynamin-Rho_GEF"/>
</dbReference>
<evidence type="ECO:0000313" key="5">
    <source>
        <dbReference type="Proteomes" id="UP000178129"/>
    </source>
</evidence>
<dbReference type="InterPro" id="IPR000219">
    <property type="entry name" value="DH_dom"/>
</dbReference>
<keyword evidence="1" id="KW-0175">Coiled coil</keyword>
<dbReference type="PROSITE" id="PS50010">
    <property type="entry name" value="DH_2"/>
    <property type="match status" value="1"/>
</dbReference>
<evidence type="ECO:0000259" key="3">
    <source>
        <dbReference type="PROSITE" id="PS50010"/>
    </source>
</evidence>
<dbReference type="GO" id="GO:0032955">
    <property type="term" value="P:regulation of division septum assembly"/>
    <property type="evidence" value="ECO:0007669"/>
    <property type="project" value="TreeGrafter"/>
</dbReference>
<dbReference type="STRING" id="914237.A0A1E1LL17"/>
<sequence>MVRVTDELALSQDEVTLYYTTDTNLGHLPVLIFHGPSTTTNSTLNSSRIQVHVFTAAGFQSYPRITISPNSPFYQSVNYLPREKQGDETCRGIAFGLLKYFKELPEVVKSGVIVQAASSRGKRPGSAPTLFAEQHAADLAASMVRVENIGEVLRDIEAALRPQNIHHVDVDLVLPPGSIAPFEEVDPEDQMDDDELLDPTLKQYGAYSQLVKLFGEVAFLPTSKLRRAPSKPTSLNRTKSFLKEQKMSLRREMGELVDTEERYVIKMHELVNHIADDFRDKAKNKAFGSFSPTEQDLQKLFPTSLDRIFQINSAFLADIKKVMDDTEEGAMQDLEAPAIGSTGSRYGGNGRLKDPTGALAFAKVLLEWFPQFSDCYQDYIRASQEFPQIISMFVRQQSSFSQRVQQTGEQRLRSAVIEPVQRLPRYSLFIDNIVNYLPVLHPALQSMLKARDMITSICSLDPPTTDKSQIVNRLRNLVDAWPSSLHPQGRLIAAVDFLELPAPFIALTTSYREGMFLLFADCVVVLKKAAQCSLSSRGLMAEVDKPSAASMMASITANAGGQKKIYELVFSGWQILGDTRFTLSDDGRLVNMVSVHELKDAGTGRERNSPSANVRAFLLQGAYDGKALKFTEEITKARVEGRFSEKERDTDKWSLRSIKLQSAEITIHTAVFEEGIDTLIEGRREPAPIRVVVDHAKGTKGAPVGHYGVDIVANVNALQGGLTYRLEIDGLHDRVFVDEVVAEHFLPTFAKRVNDLLRSQHHVSNPFLTVPFVSFHSKILKSIAILAEGDKSKSYRPNSPVKLLNFLSSGFNSSTSSFHGGSSPPKHQRTPIMGNVPSIQAPSLQRTNSNKSTHSIQDVELRSSIRADEKPRNPLVRLEETFTGYISALLVRKGNIVGRVLRNRGTADELAINAVYNTFIENPFDNRPASEASVDVLFVAFEKYLRMAWKDQMGQVMSSQTLDELQERALKMMPADFADYVRLVFGEMAPQNRRAFIAIIKLLADLLDGCGNDGDRGALTAAFAELLVIDGNPHDYINLLDRMVEDQERLFDDIGPGAIAAANVNSSGFGSISGARSNHSANGSVASNASSFRRRFAETVLRQNSTKDSDRPSVWRTLSKSSRNTAVGEVLTTSSLSKGSVMRSKSIESAHRRPISRDRPTVLGAFDERPSSSGTPSRLSIIGASPPPEEKQEMTKSQKKKRRSSLSDLKSLMAAATLGNSPMSIERKASKFNSSPRTPSPTKIPVAGGSGIMDRNRASMYRTGSPNQKENSPLMLSRNIGSLTERPQNIQSPPDVVAKDLWSLNSPTCNKGHGKTPSLSHIPTLVGRAPSTSRLPTASTPGKTSPQKLRLQSPQKLRERLQNEAKAINEAEASLQSELSKIGAEMAKLNASSSHTSTSKTPSSSDIARLSSNISALESRIPSTMASLSSRNEAIKADLERSLVASEFKVKALDQLYKESSAENELLYEKFNGELGKIVKALRGKGEKEELMGKLKEASEEVARTKKENSRLRREVTTLRALLKAGEL</sequence>
<feature type="region of interest" description="Disordered" evidence="2">
    <location>
        <begin position="1137"/>
        <end position="1253"/>
    </location>
</feature>
<dbReference type="InterPro" id="IPR057454">
    <property type="entry name" value="Bud3_C"/>
</dbReference>
<dbReference type="InParanoid" id="A0A1E1LL17"/>
<dbReference type="PANTHER" id="PTHR22834:SF21">
    <property type="entry name" value="GUANYL NUCLEOTIDE EXCHANGE FACTOR, PUTATIVE (AFU_ORTHOLOGUE AFUA_5G11890)-RELATED"/>
    <property type="match status" value="1"/>
</dbReference>
<reference evidence="5" key="1">
    <citation type="submission" date="2016-03" db="EMBL/GenBank/DDBJ databases">
        <authorList>
            <person name="Ploux O."/>
        </authorList>
    </citation>
    <scope>NUCLEOTIDE SEQUENCE [LARGE SCALE GENOMIC DNA]</scope>
    <source>
        <strain evidence="5">UK7</strain>
    </source>
</reference>
<feature type="coiled-coil region" evidence="1">
    <location>
        <begin position="1488"/>
        <end position="1522"/>
    </location>
</feature>
<dbReference type="Pfam" id="PF25351">
    <property type="entry name" value="PH_BUD3_C"/>
    <property type="match status" value="1"/>
</dbReference>
<feature type="compositionally biased region" description="Polar residues" evidence="2">
    <location>
        <begin position="1330"/>
        <end position="1355"/>
    </location>
</feature>
<evidence type="ECO:0000313" key="4">
    <source>
        <dbReference type="EMBL" id="CZT11201.1"/>
    </source>
</evidence>
<dbReference type="EMBL" id="FJUW01000061">
    <property type="protein sequence ID" value="CZT11201.1"/>
    <property type="molecule type" value="Genomic_DNA"/>
</dbReference>
<evidence type="ECO:0000256" key="2">
    <source>
        <dbReference type="SAM" id="MobiDB-lite"/>
    </source>
</evidence>